<dbReference type="PROSITE" id="PS51782">
    <property type="entry name" value="LYSM"/>
    <property type="match status" value="1"/>
</dbReference>
<dbReference type="GO" id="GO:0008061">
    <property type="term" value="F:chitin binding"/>
    <property type="evidence" value="ECO:0007669"/>
    <property type="project" value="UniProtKB-KW"/>
</dbReference>
<dbReference type="InterPro" id="IPR018392">
    <property type="entry name" value="LysM"/>
</dbReference>
<feature type="chain" id="PRO_5001815015" description="LysM domain-containing protein" evidence="5">
    <location>
        <begin position="19"/>
        <end position="390"/>
    </location>
</feature>
<keyword evidence="8" id="KW-1185">Reference proteome</keyword>
<dbReference type="PANTHER" id="PTHR34997">
    <property type="entry name" value="AM15"/>
    <property type="match status" value="1"/>
</dbReference>
<name>A0A086STZ7_HAPC1</name>
<evidence type="ECO:0000256" key="4">
    <source>
        <dbReference type="SAM" id="MobiDB-lite"/>
    </source>
</evidence>
<dbReference type="InterPro" id="IPR036779">
    <property type="entry name" value="LysM_dom_sf"/>
</dbReference>
<dbReference type="InterPro" id="IPR052210">
    <property type="entry name" value="LysM1-like"/>
</dbReference>
<feature type="compositionally biased region" description="Low complexity" evidence="4">
    <location>
        <begin position="303"/>
        <end position="320"/>
    </location>
</feature>
<evidence type="ECO:0000313" key="7">
    <source>
        <dbReference type="EMBL" id="KFH40579.1"/>
    </source>
</evidence>
<evidence type="ECO:0000256" key="2">
    <source>
        <dbReference type="ARBA" id="ARBA00023026"/>
    </source>
</evidence>
<dbReference type="Gene3D" id="3.10.350.10">
    <property type="entry name" value="LysM domain"/>
    <property type="match status" value="1"/>
</dbReference>
<dbReference type="SMART" id="SM00257">
    <property type="entry name" value="LysM"/>
    <property type="match status" value="1"/>
</dbReference>
<reference evidence="8" key="1">
    <citation type="journal article" date="2014" name="Genome Announc.">
        <title>Genome sequence and annotation of Acremonium chrysogenum, producer of the beta-lactam antibiotic cephalosporin C.</title>
        <authorList>
            <person name="Terfehr D."/>
            <person name="Dahlmann T.A."/>
            <person name="Specht T."/>
            <person name="Zadra I."/>
            <person name="Kuernsteiner H."/>
            <person name="Kueck U."/>
        </authorList>
    </citation>
    <scope>NUCLEOTIDE SEQUENCE [LARGE SCALE GENOMIC DNA]</scope>
    <source>
        <strain evidence="8">ATCC 11550 / CBS 779.69 / DSM 880 / IAM 14645 / JCM 23072 / IMI 49137</strain>
    </source>
</reference>
<evidence type="ECO:0000313" key="8">
    <source>
        <dbReference type="Proteomes" id="UP000029964"/>
    </source>
</evidence>
<feature type="signal peptide" evidence="5">
    <location>
        <begin position="1"/>
        <end position="18"/>
    </location>
</feature>
<accession>A0A086STZ7</accession>
<keyword evidence="1" id="KW-0147">Chitin-binding</keyword>
<dbReference type="AlphaFoldDB" id="A0A086STZ7"/>
<proteinExistence type="inferred from homology"/>
<comment type="similarity">
    <text evidence="3">Belongs to the secreted LysM effector family.</text>
</comment>
<keyword evidence="2" id="KW-0843">Virulence</keyword>
<dbReference type="Pfam" id="PF01476">
    <property type="entry name" value="LysM"/>
    <property type="match status" value="1"/>
</dbReference>
<keyword evidence="5" id="KW-0732">Signal</keyword>
<feature type="region of interest" description="Disordered" evidence="4">
    <location>
        <begin position="295"/>
        <end position="334"/>
    </location>
</feature>
<dbReference type="HOGENOM" id="CLU_059569_0_0_1"/>
<gene>
    <name evidence="7" type="ORF">ACRE_087260</name>
</gene>
<dbReference type="EMBL" id="JPKY01000187">
    <property type="protein sequence ID" value="KFH40579.1"/>
    <property type="molecule type" value="Genomic_DNA"/>
</dbReference>
<dbReference type="PANTHER" id="PTHR34997:SF1">
    <property type="entry name" value="PEPTIDOGLYCAN-BINDING LYSIN DOMAIN"/>
    <property type="match status" value="1"/>
</dbReference>
<protein>
    <recommendedName>
        <fullName evidence="6">LysM domain-containing protein</fullName>
    </recommendedName>
</protein>
<organism evidence="7 8">
    <name type="scientific">Hapsidospora chrysogenum (strain ATCC 11550 / CBS 779.69 / DSM 880 / IAM 14645 / JCM 23072 / IMI 49137)</name>
    <name type="common">Acremonium chrysogenum</name>
    <dbReference type="NCBI Taxonomy" id="857340"/>
    <lineage>
        <taxon>Eukaryota</taxon>
        <taxon>Fungi</taxon>
        <taxon>Dikarya</taxon>
        <taxon>Ascomycota</taxon>
        <taxon>Pezizomycotina</taxon>
        <taxon>Sordariomycetes</taxon>
        <taxon>Hypocreomycetidae</taxon>
        <taxon>Hypocreales</taxon>
        <taxon>Bionectriaceae</taxon>
        <taxon>Hapsidospora</taxon>
    </lineage>
</organism>
<sequence>MRASNILQLASLSPVALGFVVPKDVTPEQLTPEQLDELVSRGVDAPDNPRLDIGKDGCFRVEMVNEREEFKGCEPNKFLEEDGTCAVHATENKCESFCETSLKWFYGKEVPFHNGRCAKGPCTLEDRMGAEVSKSKGWGLQIGHGAFTLGASFSYTEGSAIVSGVVRQKPEDLKDTCGYWTFIPYMIESCGITAKGHYSENAFTGRKCSDVVQKEECYAKVMESPDGSVAGHVAFVTTECDDYNDRLAFCKQDPIYLKIGVSFDGAVNYDWVQAHFDFDLNKPVLSTAKLWCEQGQWPEGPPRETTTSTTSTEASEPTESPDSDYPAPPVPAREGTTAECMAWHEVKSGDDCSLLEKEYDTSIDQLREWNTYIMEDCSNIWVDTAVCVGV</sequence>
<dbReference type="SUPFAM" id="SSF54106">
    <property type="entry name" value="LysM domain"/>
    <property type="match status" value="1"/>
</dbReference>
<dbReference type="CDD" id="cd00118">
    <property type="entry name" value="LysM"/>
    <property type="match status" value="1"/>
</dbReference>
<evidence type="ECO:0000259" key="6">
    <source>
        <dbReference type="PROSITE" id="PS51782"/>
    </source>
</evidence>
<dbReference type="Proteomes" id="UP000029964">
    <property type="component" value="Unassembled WGS sequence"/>
</dbReference>
<dbReference type="OrthoDB" id="1896086at2759"/>
<evidence type="ECO:0000256" key="1">
    <source>
        <dbReference type="ARBA" id="ARBA00022669"/>
    </source>
</evidence>
<evidence type="ECO:0000256" key="5">
    <source>
        <dbReference type="SAM" id="SignalP"/>
    </source>
</evidence>
<evidence type="ECO:0000256" key="3">
    <source>
        <dbReference type="ARBA" id="ARBA00044955"/>
    </source>
</evidence>
<feature type="domain" description="LysM" evidence="6">
    <location>
        <begin position="342"/>
        <end position="388"/>
    </location>
</feature>
<comment type="caution">
    <text evidence="7">The sequence shown here is derived from an EMBL/GenBank/DDBJ whole genome shotgun (WGS) entry which is preliminary data.</text>
</comment>